<name>A0AAV4PEE9_CAEEX</name>
<keyword evidence="2" id="KW-1185">Reference proteome</keyword>
<dbReference type="EMBL" id="BPLR01004370">
    <property type="protein sequence ID" value="GIX94398.1"/>
    <property type="molecule type" value="Genomic_DNA"/>
</dbReference>
<proteinExistence type="predicted"/>
<gene>
    <name evidence="1" type="ORF">CEXT_156801</name>
</gene>
<dbReference type="Proteomes" id="UP001054945">
    <property type="component" value="Unassembled WGS sequence"/>
</dbReference>
<dbReference type="AlphaFoldDB" id="A0AAV4PEE9"/>
<accession>A0AAV4PEE9</accession>
<comment type="caution">
    <text evidence="1">The sequence shown here is derived from an EMBL/GenBank/DDBJ whole genome shotgun (WGS) entry which is preliminary data.</text>
</comment>
<evidence type="ECO:0000313" key="1">
    <source>
        <dbReference type="EMBL" id="GIX94398.1"/>
    </source>
</evidence>
<organism evidence="1 2">
    <name type="scientific">Caerostris extrusa</name>
    <name type="common">Bark spider</name>
    <name type="synonym">Caerostris bankana</name>
    <dbReference type="NCBI Taxonomy" id="172846"/>
    <lineage>
        <taxon>Eukaryota</taxon>
        <taxon>Metazoa</taxon>
        <taxon>Ecdysozoa</taxon>
        <taxon>Arthropoda</taxon>
        <taxon>Chelicerata</taxon>
        <taxon>Arachnida</taxon>
        <taxon>Araneae</taxon>
        <taxon>Araneomorphae</taxon>
        <taxon>Entelegynae</taxon>
        <taxon>Araneoidea</taxon>
        <taxon>Araneidae</taxon>
        <taxon>Caerostris</taxon>
    </lineage>
</organism>
<evidence type="ECO:0000313" key="2">
    <source>
        <dbReference type="Proteomes" id="UP001054945"/>
    </source>
</evidence>
<sequence>MAMQMTAENACHRAGIEFEILSACETQCSASLRNVKYTSMNNKCGRTSHRMSLPAAEAVSEVEPCYEHLRWPRANDSWSTCLNSNARDVRMLQ</sequence>
<reference evidence="1 2" key="1">
    <citation type="submission" date="2021-06" db="EMBL/GenBank/DDBJ databases">
        <title>Caerostris extrusa draft genome.</title>
        <authorList>
            <person name="Kono N."/>
            <person name="Arakawa K."/>
        </authorList>
    </citation>
    <scope>NUCLEOTIDE SEQUENCE [LARGE SCALE GENOMIC DNA]</scope>
</reference>
<protein>
    <submittedName>
        <fullName evidence="1">Uncharacterized protein</fullName>
    </submittedName>
</protein>